<accession>A0ABU0AGN9</accession>
<dbReference type="Proteomes" id="UP001238088">
    <property type="component" value="Unassembled WGS sequence"/>
</dbReference>
<reference evidence="1 2" key="1">
    <citation type="submission" date="2023-07" db="EMBL/GenBank/DDBJ databases">
        <title>Genomic Encyclopedia of Type Strains, Phase IV (KMG-IV): sequencing the most valuable type-strain genomes for metagenomic binning, comparative biology and taxonomic classification.</title>
        <authorList>
            <person name="Goeker M."/>
        </authorList>
    </citation>
    <scope>NUCLEOTIDE SEQUENCE [LARGE SCALE GENOMIC DNA]</scope>
    <source>
        <strain evidence="1 2">DSM 23494</strain>
    </source>
</reference>
<dbReference type="EMBL" id="JAUSUB010000006">
    <property type="protein sequence ID" value="MDQ0269962.1"/>
    <property type="molecule type" value="Genomic_DNA"/>
</dbReference>
<organism evidence="1 2">
    <name type="scientific">Cytobacillus purgationiresistens</name>
    <dbReference type="NCBI Taxonomy" id="863449"/>
    <lineage>
        <taxon>Bacteria</taxon>
        <taxon>Bacillati</taxon>
        <taxon>Bacillota</taxon>
        <taxon>Bacilli</taxon>
        <taxon>Bacillales</taxon>
        <taxon>Bacillaceae</taxon>
        <taxon>Cytobacillus</taxon>
    </lineage>
</organism>
<proteinExistence type="predicted"/>
<sequence length="103" mass="11912">MRITDSRYYEVGLLSNSKKRKRVCGECSHSFTSFELCYSKKEIEKVLIALDQKRTKAHWTNDEDKTLVDLYNKRYSLSSIAANLGRTYEAVRKRVMILGLGGK</sequence>
<dbReference type="RefSeq" id="WP_307473956.1">
    <property type="nucleotide sequence ID" value="NZ_JAUSUB010000006.1"/>
</dbReference>
<gene>
    <name evidence="1" type="ORF">J2S17_001834</name>
</gene>
<evidence type="ECO:0000313" key="2">
    <source>
        <dbReference type="Proteomes" id="UP001238088"/>
    </source>
</evidence>
<keyword evidence="2" id="KW-1185">Reference proteome</keyword>
<protein>
    <submittedName>
        <fullName evidence="1">Transcriptional regulator NrdR family protein</fullName>
    </submittedName>
</protein>
<comment type="caution">
    <text evidence="1">The sequence shown here is derived from an EMBL/GenBank/DDBJ whole genome shotgun (WGS) entry which is preliminary data.</text>
</comment>
<evidence type="ECO:0000313" key="1">
    <source>
        <dbReference type="EMBL" id="MDQ0269962.1"/>
    </source>
</evidence>
<dbReference type="Gene3D" id="1.10.10.60">
    <property type="entry name" value="Homeodomain-like"/>
    <property type="match status" value="1"/>
</dbReference>
<name>A0ABU0AGN9_9BACI</name>